<evidence type="ECO:0000313" key="2">
    <source>
        <dbReference type="EMBL" id="KAK8783095.1"/>
    </source>
</evidence>
<dbReference type="InterPro" id="IPR025110">
    <property type="entry name" value="AMP-bd_C"/>
</dbReference>
<dbReference type="Proteomes" id="UP001321473">
    <property type="component" value="Unassembled WGS sequence"/>
</dbReference>
<protein>
    <recommendedName>
        <fullName evidence="1">AMP-binding enzyme C-terminal domain-containing protein</fullName>
    </recommendedName>
</protein>
<dbReference type="InterPro" id="IPR045851">
    <property type="entry name" value="AMP-bd_C_sf"/>
</dbReference>
<dbReference type="Gene3D" id="3.30.300.30">
    <property type="match status" value="1"/>
</dbReference>
<organism evidence="2 3">
    <name type="scientific">Amblyomma americanum</name>
    <name type="common">Lone star tick</name>
    <dbReference type="NCBI Taxonomy" id="6943"/>
    <lineage>
        <taxon>Eukaryota</taxon>
        <taxon>Metazoa</taxon>
        <taxon>Ecdysozoa</taxon>
        <taxon>Arthropoda</taxon>
        <taxon>Chelicerata</taxon>
        <taxon>Arachnida</taxon>
        <taxon>Acari</taxon>
        <taxon>Parasitiformes</taxon>
        <taxon>Ixodida</taxon>
        <taxon>Ixodoidea</taxon>
        <taxon>Ixodidae</taxon>
        <taxon>Amblyomminae</taxon>
        <taxon>Amblyomma</taxon>
    </lineage>
</organism>
<proteinExistence type="predicted"/>
<keyword evidence="3" id="KW-1185">Reference proteome</keyword>
<dbReference type="PANTHER" id="PTHR24096">
    <property type="entry name" value="LONG-CHAIN-FATTY-ACID--COA LIGASE"/>
    <property type="match status" value="1"/>
</dbReference>
<comment type="caution">
    <text evidence="2">The sequence shown here is derived from an EMBL/GenBank/DDBJ whole genome shotgun (WGS) entry which is preliminary data.</text>
</comment>
<dbReference type="SUPFAM" id="SSF56801">
    <property type="entry name" value="Acetyl-CoA synthetase-like"/>
    <property type="match status" value="1"/>
</dbReference>
<dbReference type="PANTHER" id="PTHR24096:SF422">
    <property type="entry name" value="BCDNA.GH02901"/>
    <property type="match status" value="1"/>
</dbReference>
<gene>
    <name evidence="2" type="ORF">V5799_015565</name>
</gene>
<dbReference type="Pfam" id="PF13193">
    <property type="entry name" value="AMP-binding_C"/>
    <property type="match status" value="1"/>
</dbReference>
<feature type="domain" description="AMP-binding enzyme C-terminal" evidence="1">
    <location>
        <begin position="9"/>
        <end position="88"/>
    </location>
</feature>
<name>A0AAQ4F8M5_AMBAM</name>
<sequence>MDQQVAPAELEEVLLRHEAVQEAVVVGVPHGEFGEAARAYLLLAQGRQDSATIEVQLRQLLAGQLAYHKQLHGGVEFLASIPQTATGKNLRRLLRDSYVQSRAHEGTT</sequence>
<evidence type="ECO:0000313" key="3">
    <source>
        <dbReference type="Proteomes" id="UP001321473"/>
    </source>
</evidence>
<evidence type="ECO:0000259" key="1">
    <source>
        <dbReference type="Pfam" id="PF13193"/>
    </source>
</evidence>
<dbReference type="EMBL" id="JARKHS020005890">
    <property type="protein sequence ID" value="KAK8783095.1"/>
    <property type="molecule type" value="Genomic_DNA"/>
</dbReference>
<accession>A0AAQ4F8M5</accession>
<reference evidence="2 3" key="1">
    <citation type="journal article" date="2023" name="Arcadia Sci">
        <title>De novo assembly of a long-read Amblyomma americanum tick genome.</title>
        <authorList>
            <person name="Chou S."/>
            <person name="Poskanzer K.E."/>
            <person name="Rollins M."/>
            <person name="Thuy-Boun P.S."/>
        </authorList>
    </citation>
    <scope>NUCLEOTIDE SEQUENCE [LARGE SCALE GENOMIC DNA]</scope>
    <source>
        <strain evidence="2">F_SG_1</strain>
        <tissue evidence="2">Salivary glands</tissue>
    </source>
</reference>
<dbReference type="AlphaFoldDB" id="A0AAQ4F8M5"/>
<dbReference type="GO" id="GO:0016405">
    <property type="term" value="F:CoA-ligase activity"/>
    <property type="evidence" value="ECO:0007669"/>
    <property type="project" value="TreeGrafter"/>
</dbReference>